<dbReference type="EMBL" id="CP036271">
    <property type="protein sequence ID" value="QDT53624.1"/>
    <property type="molecule type" value="Genomic_DNA"/>
</dbReference>
<name>A0A517SBZ5_9PLAN</name>
<dbReference type="AlphaFoldDB" id="A0A517SBZ5"/>
<organism evidence="1 2">
    <name type="scientific">Caulifigura coniformis</name>
    <dbReference type="NCBI Taxonomy" id="2527983"/>
    <lineage>
        <taxon>Bacteria</taxon>
        <taxon>Pseudomonadati</taxon>
        <taxon>Planctomycetota</taxon>
        <taxon>Planctomycetia</taxon>
        <taxon>Planctomycetales</taxon>
        <taxon>Planctomycetaceae</taxon>
        <taxon>Caulifigura</taxon>
    </lineage>
</organism>
<dbReference type="KEGG" id="ccos:Pan44_16470"/>
<gene>
    <name evidence="1" type="ORF">Pan44_16470</name>
</gene>
<evidence type="ECO:0000313" key="1">
    <source>
        <dbReference type="EMBL" id="QDT53624.1"/>
    </source>
</evidence>
<protein>
    <submittedName>
        <fullName evidence="1">Uncharacterized protein</fullName>
    </submittedName>
</protein>
<dbReference type="InParanoid" id="A0A517SBZ5"/>
<sequence length="160" mass="17578">MFQSHLAVRHLIRELEIKGRPARRLNVPEWLKELLCEAADDFNPTSDTARAGYECRLTEQGWEASLFLGASEIVGGALDGKVQPTGFELNLLGLMRRFDRVDSMDWTSRPGADDAAPDASRITLEGVACGEPLKLHVLANPTDGVAAGLRRHNDGRVELT</sequence>
<evidence type="ECO:0000313" key="2">
    <source>
        <dbReference type="Proteomes" id="UP000315700"/>
    </source>
</evidence>
<dbReference type="RefSeq" id="WP_145028973.1">
    <property type="nucleotide sequence ID" value="NZ_CP036271.1"/>
</dbReference>
<proteinExistence type="predicted"/>
<dbReference type="Proteomes" id="UP000315700">
    <property type="component" value="Chromosome"/>
</dbReference>
<reference evidence="1 2" key="1">
    <citation type="submission" date="2019-02" db="EMBL/GenBank/DDBJ databases">
        <title>Deep-cultivation of Planctomycetes and their phenomic and genomic characterization uncovers novel biology.</title>
        <authorList>
            <person name="Wiegand S."/>
            <person name="Jogler M."/>
            <person name="Boedeker C."/>
            <person name="Pinto D."/>
            <person name="Vollmers J."/>
            <person name="Rivas-Marin E."/>
            <person name="Kohn T."/>
            <person name="Peeters S.H."/>
            <person name="Heuer A."/>
            <person name="Rast P."/>
            <person name="Oberbeckmann S."/>
            <person name="Bunk B."/>
            <person name="Jeske O."/>
            <person name="Meyerdierks A."/>
            <person name="Storesund J.E."/>
            <person name="Kallscheuer N."/>
            <person name="Luecker S."/>
            <person name="Lage O.M."/>
            <person name="Pohl T."/>
            <person name="Merkel B.J."/>
            <person name="Hornburger P."/>
            <person name="Mueller R.-W."/>
            <person name="Bruemmer F."/>
            <person name="Labrenz M."/>
            <person name="Spormann A.M."/>
            <person name="Op den Camp H."/>
            <person name="Overmann J."/>
            <person name="Amann R."/>
            <person name="Jetten M.S.M."/>
            <person name="Mascher T."/>
            <person name="Medema M.H."/>
            <person name="Devos D.P."/>
            <person name="Kaster A.-K."/>
            <person name="Ovreas L."/>
            <person name="Rohde M."/>
            <person name="Galperin M.Y."/>
            <person name="Jogler C."/>
        </authorList>
    </citation>
    <scope>NUCLEOTIDE SEQUENCE [LARGE SCALE GENOMIC DNA]</scope>
    <source>
        <strain evidence="1 2">Pan44</strain>
    </source>
</reference>
<dbReference type="OrthoDB" id="213176at2"/>
<accession>A0A517SBZ5</accession>
<keyword evidence="2" id="KW-1185">Reference proteome</keyword>